<protein>
    <submittedName>
        <fullName evidence="1">Uncharacterized protein</fullName>
    </submittedName>
</protein>
<gene>
    <name evidence="1" type="ORF">RIF29_22221</name>
</gene>
<evidence type="ECO:0000313" key="2">
    <source>
        <dbReference type="Proteomes" id="UP001372338"/>
    </source>
</evidence>
<accession>A0AAN9F8E7</accession>
<proteinExistence type="predicted"/>
<evidence type="ECO:0000313" key="1">
    <source>
        <dbReference type="EMBL" id="KAK7269491.1"/>
    </source>
</evidence>
<sequence length="195" mass="21689">MSDLNSSLTSTMLHNPVSSSSIFQTPTHVKPTVTLHSNNNNNPSISSGDIDVIQNWEPSSFSNSNANKSNNTNFLGNNISTITWGIEESVKGDNKDADNVHDHVNSLQGAEQEEIKWSEYLNTPFLLGNTVQNQTSQSIYSDVKPESGFITAEDSSTSWQQQQHNQQQQHQPAFQLSDIYNKDLQRFSVAFGQTL</sequence>
<dbReference type="AlphaFoldDB" id="A0AAN9F8E7"/>
<comment type="caution">
    <text evidence="1">The sequence shown here is derived from an EMBL/GenBank/DDBJ whole genome shotgun (WGS) entry which is preliminary data.</text>
</comment>
<reference evidence="1 2" key="1">
    <citation type="submission" date="2024-01" db="EMBL/GenBank/DDBJ databases">
        <title>The genomes of 5 underutilized Papilionoideae crops provide insights into root nodulation and disease resistanc.</title>
        <authorList>
            <person name="Yuan L."/>
        </authorList>
    </citation>
    <scope>NUCLEOTIDE SEQUENCE [LARGE SCALE GENOMIC DNA]</scope>
    <source>
        <strain evidence="1">ZHUSHIDOU_FW_LH</strain>
        <tissue evidence="1">Leaf</tissue>
    </source>
</reference>
<organism evidence="1 2">
    <name type="scientific">Crotalaria pallida</name>
    <name type="common">Smooth rattlebox</name>
    <name type="synonym">Crotalaria striata</name>
    <dbReference type="NCBI Taxonomy" id="3830"/>
    <lineage>
        <taxon>Eukaryota</taxon>
        <taxon>Viridiplantae</taxon>
        <taxon>Streptophyta</taxon>
        <taxon>Embryophyta</taxon>
        <taxon>Tracheophyta</taxon>
        <taxon>Spermatophyta</taxon>
        <taxon>Magnoliopsida</taxon>
        <taxon>eudicotyledons</taxon>
        <taxon>Gunneridae</taxon>
        <taxon>Pentapetalae</taxon>
        <taxon>rosids</taxon>
        <taxon>fabids</taxon>
        <taxon>Fabales</taxon>
        <taxon>Fabaceae</taxon>
        <taxon>Papilionoideae</taxon>
        <taxon>50 kb inversion clade</taxon>
        <taxon>genistoids sensu lato</taxon>
        <taxon>core genistoids</taxon>
        <taxon>Crotalarieae</taxon>
        <taxon>Crotalaria</taxon>
    </lineage>
</organism>
<name>A0AAN9F8E7_CROPI</name>
<keyword evidence="2" id="KW-1185">Reference proteome</keyword>
<dbReference type="Proteomes" id="UP001372338">
    <property type="component" value="Unassembled WGS sequence"/>
</dbReference>
<dbReference type="EMBL" id="JAYWIO010000004">
    <property type="protein sequence ID" value="KAK7269491.1"/>
    <property type="molecule type" value="Genomic_DNA"/>
</dbReference>